<dbReference type="AlphaFoldDB" id="A0A7N9DEM9"/>
<reference evidence="2 3" key="1">
    <citation type="submission" date="2013-03" db="EMBL/GenBank/DDBJ databases">
        <authorList>
            <person name="Warren W."/>
            <person name="Wilson R.K."/>
        </authorList>
    </citation>
    <scope>NUCLEOTIDE SEQUENCE</scope>
</reference>
<evidence type="ECO:0000313" key="3">
    <source>
        <dbReference type="Proteomes" id="UP000233100"/>
    </source>
</evidence>
<sequence>MTATVREWHDSSGTLSGPKVSPISRLPGAFDSTISTCFLRGQHCPLSSPIIYIYFSLFFFLRQNLPLSPRLECSGTVSTYCNLQLPSSSNSPASASQVAGITGAYHHTHLIFVVFFSRDRVSPCWPG</sequence>
<dbReference type="PRINTS" id="PR02045">
    <property type="entry name" value="F138DOMAIN"/>
</dbReference>
<protein>
    <submittedName>
        <fullName evidence="2">Uncharacterized protein</fullName>
    </submittedName>
</protein>
<reference evidence="2" key="3">
    <citation type="submission" date="2025-09" db="UniProtKB">
        <authorList>
            <consortium name="Ensembl"/>
        </authorList>
    </citation>
    <scope>IDENTIFICATION</scope>
</reference>
<evidence type="ECO:0000256" key="1">
    <source>
        <dbReference type="SAM" id="MobiDB-lite"/>
    </source>
</evidence>
<accession>A0A7N9DEM9</accession>
<proteinExistence type="predicted"/>
<reference evidence="2" key="2">
    <citation type="submission" date="2025-08" db="UniProtKB">
        <authorList>
            <consortium name="Ensembl"/>
        </authorList>
    </citation>
    <scope>IDENTIFICATION</scope>
</reference>
<feature type="compositionally biased region" description="Basic and acidic residues" evidence="1">
    <location>
        <begin position="1"/>
        <end position="10"/>
    </location>
</feature>
<dbReference type="PANTHER" id="PTHR12138">
    <property type="entry name" value="PRIMATE-EXPANDED PROTEIN FAMILY"/>
    <property type="match status" value="1"/>
</dbReference>
<dbReference type="PANTHER" id="PTHR12138:SF162">
    <property type="entry name" value="CHROMOSOME UNDETERMINED SCAFFOLD_275, WHOLE GENOME SHOTGUN SEQUENCE"/>
    <property type="match status" value="1"/>
</dbReference>
<dbReference type="Ensembl" id="ENSMFAT00000094955.1">
    <property type="protein sequence ID" value="ENSMFAP00000062293.1"/>
    <property type="gene ID" value="ENSMFAG00000063645.1"/>
</dbReference>
<name>A0A7N9DEM9_MACFA</name>
<dbReference type="Proteomes" id="UP000233100">
    <property type="component" value="Chromosome 16"/>
</dbReference>
<organism evidence="2 3">
    <name type="scientific">Macaca fascicularis</name>
    <name type="common">Crab-eating macaque</name>
    <name type="synonym">Cynomolgus monkey</name>
    <dbReference type="NCBI Taxonomy" id="9541"/>
    <lineage>
        <taxon>Eukaryota</taxon>
        <taxon>Metazoa</taxon>
        <taxon>Chordata</taxon>
        <taxon>Craniata</taxon>
        <taxon>Vertebrata</taxon>
        <taxon>Euteleostomi</taxon>
        <taxon>Mammalia</taxon>
        <taxon>Eutheria</taxon>
        <taxon>Euarchontoglires</taxon>
        <taxon>Primates</taxon>
        <taxon>Haplorrhini</taxon>
        <taxon>Catarrhini</taxon>
        <taxon>Cercopithecidae</taxon>
        <taxon>Cercopithecinae</taxon>
        <taxon>Macaca</taxon>
    </lineage>
</organism>
<dbReference type="GeneTree" id="ENSGT01150000286943"/>
<keyword evidence="3" id="KW-1185">Reference proteome</keyword>
<evidence type="ECO:0000313" key="2">
    <source>
        <dbReference type="Ensembl" id="ENSMFAP00000062293.1"/>
    </source>
</evidence>
<feature type="region of interest" description="Disordered" evidence="1">
    <location>
        <begin position="1"/>
        <end position="20"/>
    </location>
</feature>